<dbReference type="GO" id="GO:0004640">
    <property type="term" value="F:phosphoribosylanthranilate isomerase activity"/>
    <property type="evidence" value="ECO:0007669"/>
    <property type="project" value="UniProtKB-UniRule"/>
</dbReference>
<dbReference type="PANTHER" id="PTHR42894">
    <property type="entry name" value="N-(5'-PHOSPHORIBOSYL)ANTHRANILATE ISOMERASE"/>
    <property type="match status" value="1"/>
</dbReference>
<dbReference type="AlphaFoldDB" id="A0A2B8B4Y8"/>
<protein>
    <recommendedName>
        <fullName evidence="4 9">N-(5'-phosphoribosyl)anthranilate isomerase</fullName>
        <shortName evidence="9">PRAI</shortName>
        <ecNumber evidence="3 9">5.3.1.24</ecNumber>
    </recommendedName>
</protein>
<dbReference type="Proteomes" id="UP000225379">
    <property type="component" value="Unassembled WGS sequence"/>
</dbReference>
<evidence type="ECO:0000256" key="1">
    <source>
        <dbReference type="ARBA" id="ARBA00001164"/>
    </source>
</evidence>
<dbReference type="Gene3D" id="3.20.20.70">
    <property type="entry name" value="Aldolase class I"/>
    <property type="match status" value="1"/>
</dbReference>
<comment type="pathway">
    <text evidence="2 9">Amino-acid biosynthesis; L-tryptophan biosynthesis; L-tryptophan from chorismate: step 3/5.</text>
</comment>
<dbReference type="SUPFAM" id="SSF51366">
    <property type="entry name" value="Ribulose-phoshate binding barrel"/>
    <property type="match status" value="1"/>
</dbReference>
<dbReference type="OrthoDB" id="9796196at2"/>
<evidence type="ECO:0000256" key="5">
    <source>
        <dbReference type="ARBA" id="ARBA00022605"/>
    </source>
</evidence>
<dbReference type="RefSeq" id="WP_098738969.1">
    <property type="nucleotide sequence ID" value="NZ_PDKW01000043.1"/>
</dbReference>
<evidence type="ECO:0000256" key="4">
    <source>
        <dbReference type="ARBA" id="ARBA00022272"/>
    </source>
</evidence>
<dbReference type="NCBIfam" id="NF002295">
    <property type="entry name" value="PRK01222.1-1"/>
    <property type="match status" value="1"/>
</dbReference>
<evidence type="ECO:0000256" key="7">
    <source>
        <dbReference type="ARBA" id="ARBA00023141"/>
    </source>
</evidence>
<keyword evidence="5 9" id="KW-0028">Amino-acid biosynthesis</keyword>
<evidence type="ECO:0000256" key="3">
    <source>
        <dbReference type="ARBA" id="ARBA00012572"/>
    </source>
</evidence>
<dbReference type="InterPro" id="IPR013785">
    <property type="entry name" value="Aldolase_TIM"/>
</dbReference>
<dbReference type="Pfam" id="PF00697">
    <property type="entry name" value="PRAI"/>
    <property type="match status" value="1"/>
</dbReference>
<evidence type="ECO:0000313" key="11">
    <source>
        <dbReference type="EMBL" id="PGH52870.1"/>
    </source>
</evidence>
<dbReference type="HAMAP" id="MF_00135">
    <property type="entry name" value="PRAI"/>
    <property type="match status" value="1"/>
</dbReference>
<dbReference type="GO" id="GO:0000162">
    <property type="term" value="P:L-tryptophan biosynthetic process"/>
    <property type="evidence" value="ECO:0007669"/>
    <property type="project" value="UniProtKB-UniRule"/>
</dbReference>
<keyword evidence="6 9" id="KW-0822">Tryptophan biosynthesis</keyword>
<evidence type="ECO:0000259" key="10">
    <source>
        <dbReference type="Pfam" id="PF00697"/>
    </source>
</evidence>
<feature type="domain" description="N-(5'phosphoribosyl) anthranilate isomerase (PRAI)" evidence="10">
    <location>
        <begin position="5"/>
        <end position="209"/>
    </location>
</feature>
<keyword evidence="8 9" id="KW-0413">Isomerase</keyword>
<proteinExistence type="inferred from homology"/>
<evidence type="ECO:0000256" key="2">
    <source>
        <dbReference type="ARBA" id="ARBA00004664"/>
    </source>
</evidence>
<dbReference type="InterPro" id="IPR001240">
    <property type="entry name" value="PRAI_dom"/>
</dbReference>
<dbReference type="UniPathway" id="UPA00035">
    <property type="reaction ID" value="UER00042"/>
</dbReference>
<organism evidence="11 12">
    <name type="scientific">Azospirillum palustre</name>
    <dbReference type="NCBI Taxonomy" id="2044885"/>
    <lineage>
        <taxon>Bacteria</taxon>
        <taxon>Pseudomonadati</taxon>
        <taxon>Pseudomonadota</taxon>
        <taxon>Alphaproteobacteria</taxon>
        <taxon>Rhodospirillales</taxon>
        <taxon>Azospirillaceae</taxon>
        <taxon>Azospirillum</taxon>
    </lineage>
</organism>
<comment type="similarity">
    <text evidence="9">Belongs to the TrpF family.</text>
</comment>
<name>A0A2B8B4Y8_9PROT</name>
<comment type="caution">
    <text evidence="11">The sequence shown here is derived from an EMBL/GenBank/DDBJ whole genome shotgun (WGS) entry which is preliminary data.</text>
</comment>
<keyword evidence="12" id="KW-1185">Reference proteome</keyword>
<reference evidence="12" key="1">
    <citation type="submission" date="2017-10" db="EMBL/GenBank/DDBJ databases">
        <authorList>
            <person name="Kravchenko I.K."/>
            <person name="Grouzdev D.S."/>
        </authorList>
    </citation>
    <scope>NUCLEOTIDE SEQUENCE [LARGE SCALE GENOMIC DNA]</scope>
    <source>
        <strain evidence="12">B2</strain>
    </source>
</reference>
<dbReference type="EC" id="5.3.1.24" evidence="3 9"/>
<dbReference type="InterPro" id="IPR044643">
    <property type="entry name" value="TrpF_fam"/>
</dbReference>
<accession>A0A2B8B4Y8</accession>
<evidence type="ECO:0000256" key="9">
    <source>
        <dbReference type="HAMAP-Rule" id="MF_00135"/>
    </source>
</evidence>
<evidence type="ECO:0000256" key="8">
    <source>
        <dbReference type="ARBA" id="ARBA00023235"/>
    </source>
</evidence>
<keyword evidence="7 9" id="KW-0057">Aromatic amino acid biosynthesis</keyword>
<evidence type="ECO:0000313" key="12">
    <source>
        <dbReference type="Proteomes" id="UP000225379"/>
    </source>
</evidence>
<dbReference type="EMBL" id="PDKW01000043">
    <property type="protein sequence ID" value="PGH52870.1"/>
    <property type="molecule type" value="Genomic_DNA"/>
</dbReference>
<dbReference type="CDD" id="cd00405">
    <property type="entry name" value="PRAI"/>
    <property type="match status" value="1"/>
</dbReference>
<dbReference type="InterPro" id="IPR011060">
    <property type="entry name" value="RibuloseP-bd_barrel"/>
</dbReference>
<comment type="catalytic activity">
    <reaction evidence="1 9">
        <text>N-(5-phospho-beta-D-ribosyl)anthranilate = 1-(2-carboxyphenylamino)-1-deoxy-D-ribulose 5-phosphate</text>
        <dbReference type="Rhea" id="RHEA:21540"/>
        <dbReference type="ChEBI" id="CHEBI:18277"/>
        <dbReference type="ChEBI" id="CHEBI:58613"/>
        <dbReference type="EC" id="5.3.1.24"/>
    </reaction>
</comment>
<evidence type="ECO:0000256" key="6">
    <source>
        <dbReference type="ARBA" id="ARBA00022822"/>
    </source>
</evidence>
<gene>
    <name evidence="9" type="primary">trpF</name>
    <name evidence="11" type="ORF">CRT60_23305</name>
</gene>
<sequence length="214" mass="22613">MTVAAKICGLTEPESLRAAVAGGARYVGFVFYPRSPRAIAPAMAAELARLLPTGVRSVGLFVDPDDEFLEHVTGQVPLDLIQLHGAETPRRIAEIKARYALPVMKAIRIGGPEDLTLALEAAEVADRLLFDAKPPAKVSALPGGNGIAFDWTILAGRSWPRPWMLSGGLTVDNVAEAVRVTGATEVDVSSGVEDRPGHKDPALVRAFLSAVTGL</sequence>
<dbReference type="PANTHER" id="PTHR42894:SF1">
    <property type="entry name" value="N-(5'-PHOSPHORIBOSYL)ANTHRANILATE ISOMERASE"/>
    <property type="match status" value="1"/>
</dbReference>